<accession>A0AAN6G4F4</accession>
<proteinExistence type="predicted"/>
<evidence type="ECO:0000313" key="2">
    <source>
        <dbReference type="EMBL" id="KAK0519803.1"/>
    </source>
</evidence>
<feature type="compositionally biased region" description="Low complexity" evidence="1">
    <location>
        <begin position="1"/>
        <end position="72"/>
    </location>
</feature>
<feature type="region of interest" description="Disordered" evidence="1">
    <location>
        <begin position="1"/>
        <end position="519"/>
    </location>
</feature>
<keyword evidence="3" id="KW-1185">Reference proteome</keyword>
<gene>
    <name evidence="2" type="ORF">OC842_007318</name>
</gene>
<comment type="caution">
    <text evidence="2">The sequence shown here is derived from an EMBL/GenBank/DDBJ whole genome shotgun (WGS) entry which is preliminary data.</text>
</comment>
<sequence>SSLPATTSASSIASSTAGAASASSSASSSTAVTDSIPRAATKSSSPSSAPATDRTTGTATLPSSSSAAPSAPVKRGKMPPARPSSSSAGLAPTGKTGTAAAPTPSSSSTATDSSTDTTGTSTASFSASPTRTTGTGTAAAPSATRTTSKGTGTGTAAAPSTRSAAATRTTSTGTGTGTGATPYTPSAATGTGTAAAPSAMRTTGKGTGTGTAATPSTPSAAAMRTTSTGTGAARSTPSAAATRTTGTGNGAAASTPSAAIGAGTAAAASTPSSATGTGTTGTGTAAASSAATIRTTGTGTGAAPFIPSAATGTGTGAAAFTPSAVTGTGTTGTGTGTGTAAAASTPSSASGTGTTGTGTAAAPSAATMRTTGKGTGTGTAAAASTPSSATIRTTGKGTGAAPSTPSAASGTGTTGTGTAAAPSTPSAATTRTSGTGTSSAATGTGTAAAASTSSGTAAAAFTSSAAATRRTGTGTRAAPSTPSSARTDARQGRDQAPPLFPQHQTSAPRASPTPLATLRPRHAELRLVEAARAIPKEDLGFFLAALRTCADGDGEDEGTDDEGGESLRPVWLARLARQPLTASTPTKPSRHSAASVLRGADSAQASTASEERDQDASDEDDQDIEQHNDREDEDDLDLEQHNDNEDEQLNLVPRTSPLASSAPATQPFHPPKVTQPTYPSAPASGKKVRRKKEAKHGAHLDDDHWPSIYGAVLNIVASSPDGPVGLGRLALQILFSPSSDGIGIISRNAKRVQRQDVTQLTEKDNAAVLLKLAVSQASRSSNAFLCARWREVLDWMIVCNTYRQGLALNTIDPDNFFHERGSTTRAKATQRNCTLGALRWIWLAHALGDIAFLPLLLLMGDQNTSLDGLRQMKADKFGALVEFIQTGDDHRDPEDVWRSNKTHAAMRGAARFAVKFILPAAMRYMACSLRNLAQDGTLPPCVYCEEVDREEEDHDEPSVVGIRATDKNMAPGNLRISLVGTSGFTISTPPNALLSTKYKSLFSHNKTAVDRVTINWLEPRSLYGWLVEGHQMDGGTMRRLLPSFSLIMGMASEDEEVDLASRLTTALHGDEVEMYHT</sequence>
<name>A0AAN6G4F4_9BASI</name>
<feature type="compositionally biased region" description="Low complexity" evidence="1">
    <location>
        <begin position="338"/>
        <end position="482"/>
    </location>
</feature>
<dbReference type="AlphaFoldDB" id="A0AAN6G4F4"/>
<dbReference type="EMBL" id="JAPDMQ010000903">
    <property type="protein sequence ID" value="KAK0519803.1"/>
    <property type="molecule type" value="Genomic_DNA"/>
</dbReference>
<organism evidence="2 3">
    <name type="scientific">Tilletia horrida</name>
    <dbReference type="NCBI Taxonomy" id="155126"/>
    <lineage>
        <taxon>Eukaryota</taxon>
        <taxon>Fungi</taxon>
        <taxon>Dikarya</taxon>
        <taxon>Basidiomycota</taxon>
        <taxon>Ustilaginomycotina</taxon>
        <taxon>Exobasidiomycetes</taxon>
        <taxon>Tilletiales</taxon>
        <taxon>Tilletiaceae</taxon>
        <taxon>Tilletia</taxon>
    </lineage>
</organism>
<protein>
    <submittedName>
        <fullName evidence="2">Uncharacterized protein</fullName>
    </submittedName>
</protein>
<feature type="non-terminal residue" evidence="2">
    <location>
        <position position="1"/>
    </location>
</feature>
<reference evidence="2" key="1">
    <citation type="journal article" date="2023" name="PhytoFront">
        <title>Draft Genome Resources of Seven Strains of Tilletia horrida, Causal Agent of Kernel Smut of Rice.</title>
        <authorList>
            <person name="Khanal S."/>
            <person name="Antony Babu S."/>
            <person name="Zhou X.G."/>
        </authorList>
    </citation>
    <scope>NUCLEOTIDE SEQUENCE</scope>
    <source>
        <strain evidence="2">TX3</strain>
    </source>
</reference>
<dbReference type="Proteomes" id="UP001176521">
    <property type="component" value="Unassembled WGS sequence"/>
</dbReference>
<feature type="region of interest" description="Disordered" evidence="1">
    <location>
        <begin position="657"/>
        <end position="701"/>
    </location>
</feature>
<evidence type="ECO:0000256" key="1">
    <source>
        <dbReference type="SAM" id="MobiDB-lite"/>
    </source>
</evidence>
<evidence type="ECO:0000313" key="3">
    <source>
        <dbReference type="Proteomes" id="UP001176521"/>
    </source>
</evidence>
<feature type="compositionally biased region" description="Acidic residues" evidence="1">
    <location>
        <begin position="552"/>
        <end position="564"/>
    </location>
</feature>
<feature type="region of interest" description="Disordered" evidence="1">
    <location>
        <begin position="550"/>
        <end position="635"/>
    </location>
</feature>
<feature type="compositionally biased region" description="Low complexity" evidence="1">
    <location>
        <begin position="88"/>
        <end position="328"/>
    </location>
</feature>